<reference evidence="1" key="2">
    <citation type="journal article" date="2015" name="Fish Shellfish Immunol.">
        <title>Early steps in the European eel (Anguilla anguilla)-Vibrio vulnificus interaction in the gills: Role of the RtxA13 toxin.</title>
        <authorList>
            <person name="Callol A."/>
            <person name="Pajuelo D."/>
            <person name="Ebbesson L."/>
            <person name="Teles M."/>
            <person name="MacKenzie S."/>
            <person name="Amaro C."/>
        </authorList>
    </citation>
    <scope>NUCLEOTIDE SEQUENCE</scope>
</reference>
<name>A0A0E9R778_ANGAN</name>
<accession>A0A0E9R778</accession>
<dbReference type="EMBL" id="GBXM01083940">
    <property type="protein sequence ID" value="JAH24637.1"/>
    <property type="molecule type" value="Transcribed_RNA"/>
</dbReference>
<protein>
    <submittedName>
        <fullName evidence="1">Uncharacterized protein</fullName>
    </submittedName>
</protein>
<dbReference type="AlphaFoldDB" id="A0A0E9R778"/>
<proteinExistence type="predicted"/>
<evidence type="ECO:0000313" key="1">
    <source>
        <dbReference type="EMBL" id="JAH24637.1"/>
    </source>
</evidence>
<organism evidence="1">
    <name type="scientific">Anguilla anguilla</name>
    <name type="common">European freshwater eel</name>
    <name type="synonym">Muraena anguilla</name>
    <dbReference type="NCBI Taxonomy" id="7936"/>
    <lineage>
        <taxon>Eukaryota</taxon>
        <taxon>Metazoa</taxon>
        <taxon>Chordata</taxon>
        <taxon>Craniata</taxon>
        <taxon>Vertebrata</taxon>
        <taxon>Euteleostomi</taxon>
        <taxon>Actinopterygii</taxon>
        <taxon>Neopterygii</taxon>
        <taxon>Teleostei</taxon>
        <taxon>Anguilliformes</taxon>
        <taxon>Anguillidae</taxon>
        <taxon>Anguilla</taxon>
    </lineage>
</organism>
<sequence length="20" mass="2359">MKAIVVPKMNKTLTKHKMFL</sequence>
<reference evidence="1" key="1">
    <citation type="submission" date="2014-11" db="EMBL/GenBank/DDBJ databases">
        <authorList>
            <person name="Amaro Gonzalez C."/>
        </authorList>
    </citation>
    <scope>NUCLEOTIDE SEQUENCE</scope>
</reference>